<protein>
    <submittedName>
        <fullName evidence="2">Uncharacterized protein</fullName>
    </submittedName>
</protein>
<accession>A0A918QT42</accession>
<feature type="region of interest" description="Disordered" evidence="1">
    <location>
        <begin position="1"/>
        <end position="26"/>
    </location>
</feature>
<dbReference type="AlphaFoldDB" id="A0A918QT42"/>
<proteinExistence type="predicted"/>
<dbReference type="EMBL" id="BMVX01000009">
    <property type="protein sequence ID" value="GGZ66719.1"/>
    <property type="molecule type" value="Genomic_DNA"/>
</dbReference>
<dbReference type="Proteomes" id="UP000634660">
    <property type="component" value="Unassembled WGS sequence"/>
</dbReference>
<reference evidence="2" key="1">
    <citation type="journal article" date="2014" name="Int. J. Syst. Evol. Microbiol.">
        <title>Complete genome sequence of Corynebacterium casei LMG S-19264T (=DSM 44701T), isolated from a smear-ripened cheese.</title>
        <authorList>
            <consortium name="US DOE Joint Genome Institute (JGI-PGF)"/>
            <person name="Walter F."/>
            <person name="Albersmeier A."/>
            <person name="Kalinowski J."/>
            <person name="Ruckert C."/>
        </authorList>
    </citation>
    <scope>NUCLEOTIDE SEQUENCE</scope>
    <source>
        <strain evidence="2">JCM 4834</strain>
    </source>
</reference>
<gene>
    <name evidence="2" type="ORF">GCM10010371_28300</name>
</gene>
<name>A0A918QT42_9ACTN</name>
<organism evidence="2 3">
    <name type="scientific">Streptomyces subrutilus</name>
    <dbReference type="NCBI Taxonomy" id="36818"/>
    <lineage>
        <taxon>Bacteria</taxon>
        <taxon>Bacillati</taxon>
        <taxon>Actinomycetota</taxon>
        <taxon>Actinomycetes</taxon>
        <taxon>Kitasatosporales</taxon>
        <taxon>Streptomycetaceae</taxon>
        <taxon>Streptomyces</taxon>
    </lineage>
</organism>
<feature type="compositionally biased region" description="Basic and acidic residues" evidence="1">
    <location>
        <begin position="17"/>
        <end position="26"/>
    </location>
</feature>
<sequence>MHHLQREDAVEAGVEGPVDRGHAAGRDAGVDAVAAVEHAPDEGVIQGRIHLPILRGAPAPPVPLPRLAAQL</sequence>
<comment type="caution">
    <text evidence="2">The sequence shown here is derived from an EMBL/GenBank/DDBJ whole genome shotgun (WGS) entry which is preliminary data.</text>
</comment>
<reference evidence="2" key="2">
    <citation type="submission" date="2020-09" db="EMBL/GenBank/DDBJ databases">
        <authorList>
            <person name="Sun Q."/>
            <person name="Ohkuma M."/>
        </authorList>
    </citation>
    <scope>NUCLEOTIDE SEQUENCE</scope>
    <source>
        <strain evidence="2">JCM 4834</strain>
    </source>
</reference>
<evidence type="ECO:0000256" key="1">
    <source>
        <dbReference type="SAM" id="MobiDB-lite"/>
    </source>
</evidence>
<evidence type="ECO:0000313" key="3">
    <source>
        <dbReference type="Proteomes" id="UP000634660"/>
    </source>
</evidence>
<evidence type="ECO:0000313" key="2">
    <source>
        <dbReference type="EMBL" id="GGZ66719.1"/>
    </source>
</evidence>